<reference evidence="1 2" key="1">
    <citation type="journal article" date="2011" name="BMC Genomics">
        <title>Insight into cross-talk between intra-amoebal pathogens.</title>
        <authorList>
            <person name="Gimenez G."/>
            <person name="Bertelli C."/>
            <person name="Moliner C."/>
            <person name="Robert C."/>
            <person name="Raoult D."/>
            <person name="Fournier P.E."/>
            <person name="Greub G."/>
        </authorList>
    </citation>
    <scope>NUCLEOTIDE SEQUENCE [LARGE SCALE GENOMIC DNA]</scope>
    <source>
        <strain evidence="1 2">LLAP12</strain>
    </source>
</reference>
<accession>G9EQL0</accession>
<keyword evidence="2" id="KW-1185">Reference proteome</keyword>
<protein>
    <submittedName>
        <fullName evidence="1">Uncharacterized protein</fullName>
    </submittedName>
</protein>
<dbReference type="InParanoid" id="G9EQL0"/>
<dbReference type="EMBL" id="JH413830">
    <property type="protein sequence ID" value="EHL30456.1"/>
    <property type="molecule type" value="Genomic_DNA"/>
</dbReference>
<organism evidence="1 2">
    <name type="scientific">Legionella drancourtii LLAP12</name>
    <dbReference type="NCBI Taxonomy" id="658187"/>
    <lineage>
        <taxon>Bacteria</taxon>
        <taxon>Pseudomonadati</taxon>
        <taxon>Pseudomonadota</taxon>
        <taxon>Gammaproteobacteria</taxon>
        <taxon>Legionellales</taxon>
        <taxon>Legionellaceae</taxon>
        <taxon>Legionella</taxon>
    </lineage>
</organism>
<proteinExistence type="predicted"/>
<evidence type="ECO:0000313" key="2">
    <source>
        <dbReference type="Proteomes" id="UP000002770"/>
    </source>
</evidence>
<sequence>MLNSTRALVFFKLGNKDFACPLNCAVKISPSLEPFILTIVPSFYLVSSIELSKIITKNSLFGY</sequence>
<gene>
    <name evidence="1" type="ORF">LDG_7558</name>
</gene>
<evidence type="ECO:0000313" key="1">
    <source>
        <dbReference type="EMBL" id="EHL30456.1"/>
    </source>
</evidence>
<name>G9EQL0_9GAMM</name>
<dbReference type="Proteomes" id="UP000002770">
    <property type="component" value="Unassembled WGS sequence"/>
</dbReference>
<dbReference type="AlphaFoldDB" id="G9EQL0"/>
<dbReference type="HOGENOM" id="CLU_2880342_0_0_6"/>